<dbReference type="Gene3D" id="1.10.287.560">
    <property type="entry name" value="Histidine kinase CheA-like, homodimeric domain"/>
    <property type="match status" value="1"/>
</dbReference>
<dbReference type="PROSITE" id="PS50851">
    <property type="entry name" value="CHEW"/>
    <property type="match status" value="1"/>
</dbReference>
<dbReference type="InterPro" id="IPR005467">
    <property type="entry name" value="His_kinase_dom"/>
</dbReference>
<keyword evidence="4" id="KW-0902">Two-component regulatory system</keyword>
<feature type="region of interest" description="Disordered" evidence="6">
    <location>
        <begin position="470"/>
        <end position="493"/>
    </location>
</feature>
<keyword evidence="3" id="KW-0418">Kinase</keyword>
<organism evidence="10 11">
    <name type="scientific">Roseofilum casamattae BLCC-M143</name>
    <dbReference type="NCBI Taxonomy" id="3022442"/>
    <lineage>
        <taxon>Bacteria</taxon>
        <taxon>Bacillati</taxon>
        <taxon>Cyanobacteriota</taxon>
        <taxon>Cyanophyceae</taxon>
        <taxon>Desertifilales</taxon>
        <taxon>Desertifilaceae</taxon>
        <taxon>Roseofilum</taxon>
        <taxon>Roseofilum casamattae</taxon>
    </lineage>
</organism>
<dbReference type="PROSITE" id="PS50110">
    <property type="entry name" value="RESPONSE_REGULATORY"/>
    <property type="match status" value="1"/>
</dbReference>
<dbReference type="SUPFAM" id="SSF47384">
    <property type="entry name" value="Homodimeric domain of signal transducing histidine kinase"/>
    <property type="match status" value="1"/>
</dbReference>
<evidence type="ECO:0000256" key="2">
    <source>
        <dbReference type="ARBA" id="ARBA00012438"/>
    </source>
</evidence>
<accession>A0ABT7C3Q8</accession>
<evidence type="ECO:0000256" key="6">
    <source>
        <dbReference type="SAM" id="MobiDB-lite"/>
    </source>
</evidence>
<dbReference type="SMART" id="SM00387">
    <property type="entry name" value="HATPase_c"/>
    <property type="match status" value="1"/>
</dbReference>
<dbReference type="CDD" id="cd16916">
    <property type="entry name" value="HATPase_CheA-like"/>
    <property type="match status" value="1"/>
</dbReference>
<dbReference type="InterPro" id="IPR001789">
    <property type="entry name" value="Sig_transdc_resp-reg_receiver"/>
</dbReference>
<sequence>MEEESLDLELSLDEEADSELDDLSLYMDEESSDLELSLDEEADSELDDLSLDMDEESSDLELSLDEEADSELDDLSLDMEEESLDLELSLDEEADSELDDLSLDEEEESLDLELSLDEEADSELDDLSLDMEEESSDLELSLDEEAGAELDDLSLDMEAESLDLELSLDEEAGSELDDLSLEMEEESSDLELSLDEEAGSELDDLSLDMEEESSDLELSLDEEAGAELDDLSLEMEEESLDLELSLDEEAGSELDDLSLEMEEESLDLELSLDEEASSELDDLSLEMTDNLQGLDLSLDGETSSDLDELSLEMEGDLDLGLEDNKSEEFSSLFEEESSGNDEFDTLNLFADDSETNEIVLDAIEDLDNLGNLEPSDDIVLGELEADLFAGVESPASPDWSKLERLLGEETPSADRQSVFSELEAFLDAPVILPGDTAADSTSEQETSVPLILDEDDTEFNDLEKLLDEADQALGGPPTAKAAAPRSPKPTKRVEQNMRVPIKQLDNLSNLVGELVVNRNSLEQNQERLRQCLDNLLYLVQQLSDVGGKMRDLYERSLLEAALLNSRQSHKNFGGGGGGAAADNSGHNDGWDHIEMDRFTPFHTLSQETIELIVRVRESSSDIEFIVEETDQVTRQFRQVTTQLQEGLTRTRMVPFAQTADRLPGAVRRIATQLNKQAEIQIEGKDTLIDKMIQEQLFDPMTHLINNAMTHGIESPSARKSLGKPATGKITVRAFHQGNQTVISVSDDGAGINTEVVKTKALEKGLITPQEAETISRLDIYDLLFHPGFSTKDKAGKFAGRGVGMDVVRVALREIRGVITTDSTEGQGTTFTIRLPLTLSISKALCCISNHARIAFPMDGVEDMLDVPKERVYTNKEGQNCIKWRDTELPFRHLSELLQYNRTLGRGRVFGGASEDDIISIAILRSAGQYLALQVDQVLGEQEIVIKQLEGPIPKPSGVAGATVLGDGRIMPIADVLELIDLSMGRSRRDARMWQEVVPVEPQVVAKSEPTVLIVDDSITVRELLSMTFVKSGYRVEQARNGLDAWEKLRSGLPCDMIFCDIEMPKLNGLELLERLQGDEVLREIPMAMLTSRGASKYQQHAASLGAKGYFTKPYLEEALLEAAHKMLKGENLLAGTLSDAQESAETTIVGG</sequence>
<dbReference type="Pfam" id="PF02518">
    <property type="entry name" value="HATPase_c"/>
    <property type="match status" value="1"/>
</dbReference>
<keyword evidence="3" id="KW-0808">Transferase</keyword>
<dbReference type="SMART" id="SM00260">
    <property type="entry name" value="CheW"/>
    <property type="match status" value="1"/>
</dbReference>
<feature type="region of interest" description="Disordered" evidence="6">
    <location>
        <begin position="91"/>
        <end position="267"/>
    </location>
</feature>
<dbReference type="Pfam" id="PF02895">
    <property type="entry name" value="H-kinase_dim"/>
    <property type="match status" value="1"/>
</dbReference>
<dbReference type="EC" id="2.7.13.3" evidence="2"/>
<dbReference type="SMART" id="SM01231">
    <property type="entry name" value="H-kinase_dim"/>
    <property type="match status" value="1"/>
</dbReference>
<dbReference type="PANTHER" id="PTHR43395:SF1">
    <property type="entry name" value="CHEMOTAXIS PROTEIN CHEA"/>
    <property type="match status" value="1"/>
</dbReference>
<evidence type="ECO:0000313" key="10">
    <source>
        <dbReference type="EMBL" id="MDJ1185797.1"/>
    </source>
</evidence>
<evidence type="ECO:0000256" key="4">
    <source>
        <dbReference type="ARBA" id="ARBA00023012"/>
    </source>
</evidence>
<feature type="compositionally biased region" description="Acidic residues" evidence="6">
    <location>
        <begin position="333"/>
        <end position="344"/>
    </location>
</feature>
<feature type="domain" description="CheW-like" evidence="9">
    <location>
        <begin position="840"/>
        <end position="984"/>
    </location>
</feature>
<dbReference type="PROSITE" id="PS50109">
    <property type="entry name" value="HIS_KIN"/>
    <property type="match status" value="1"/>
</dbReference>
<evidence type="ECO:0000313" key="11">
    <source>
        <dbReference type="Proteomes" id="UP001232992"/>
    </source>
</evidence>
<dbReference type="InterPro" id="IPR051315">
    <property type="entry name" value="Bact_Chemotaxis_CheA"/>
</dbReference>
<dbReference type="SUPFAM" id="SSF50341">
    <property type="entry name" value="CheW-like"/>
    <property type="match status" value="1"/>
</dbReference>
<dbReference type="Pfam" id="PF01584">
    <property type="entry name" value="CheW"/>
    <property type="match status" value="1"/>
</dbReference>
<keyword evidence="11" id="KW-1185">Reference proteome</keyword>
<dbReference type="SMART" id="SM00448">
    <property type="entry name" value="REC"/>
    <property type="match status" value="1"/>
</dbReference>
<dbReference type="InterPro" id="IPR036061">
    <property type="entry name" value="CheW-like_dom_sf"/>
</dbReference>
<evidence type="ECO:0000256" key="5">
    <source>
        <dbReference type="PROSITE-ProRule" id="PRU00169"/>
    </source>
</evidence>
<evidence type="ECO:0000259" key="7">
    <source>
        <dbReference type="PROSITE" id="PS50109"/>
    </source>
</evidence>
<dbReference type="Gene3D" id="3.40.50.2300">
    <property type="match status" value="1"/>
</dbReference>
<feature type="domain" description="Response regulatory" evidence="8">
    <location>
        <begin position="1010"/>
        <end position="1127"/>
    </location>
</feature>
<dbReference type="InterPro" id="IPR036097">
    <property type="entry name" value="HisK_dim/P_sf"/>
</dbReference>
<feature type="region of interest" description="Disordered" evidence="6">
    <location>
        <begin position="52"/>
        <end position="72"/>
    </location>
</feature>
<feature type="modified residue" description="4-aspartylphosphate" evidence="5">
    <location>
        <position position="1060"/>
    </location>
</feature>
<protein>
    <recommendedName>
        <fullName evidence="2">histidine kinase</fullName>
        <ecNumber evidence="2">2.7.13.3</ecNumber>
    </recommendedName>
</protein>
<dbReference type="Pfam" id="PF00072">
    <property type="entry name" value="Response_reg"/>
    <property type="match status" value="1"/>
</dbReference>
<evidence type="ECO:0000259" key="8">
    <source>
        <dbReference type="PROSITE" id="PS50110"/>
    </source>
</evidence>
<gene>
    <name evidence="10" type="ORF">PMH09_21675</name>
</gene>
<name>A0ABT7C3Q8_9CYAN</name>
<dbReference type="InterPro" id="IPR002545">
    <property type="entry name" value="CheW-lke_dom"/>
</dbReference>
<dbReference type="SUPFAM" id="SSF55874">
    <property type="entry name" value="ATPase domain of HSP90 chaperone/DNA topoisomerase II/histidine kinase"/>
    <property type="match status" value="1"/>
</dbReference>
<evidence type="ECO:0000256" key="1">
    <source>
        <dbReference type="ARBA" id="ARBA00000085"/>
    </source>
</evidence>
<dbReference type="InterPro" id="IPR036890">
    <property type="entry name" value="HATPase_C_sf"/>
</dbReference>
<comment type="caution">
    <text evidence="10">The sequence shown here is derived from an EMBL/GenBank/DDBJ whole genome shotgun (WGS) entry which is preliminary data.</text>
</comment>
<reference evidence="10 11" key="1">
    <citation type="submission" date="2023-01" db="EMBL/GenBank/DDBJ databases">
        <title>Novel diversity within Roseofilum (Cyanobacteria; Desertifilaceae) from marine benthic mats with descriptions of four novel species.</title>
        <authorList>
            <person name="Wang Y."/>
            <person name="Berthold D.E."/>
            <person name="Hu J."/>
            <person name="Lefler F.W."/>
            <person name="Laughinghouse H.D. IV."/>
        </authorList>
    </citation>
    <scope>NUCLEOTIDE SEQUENCE [LARGE SCALE GENOMIC DNA]</scope>
    <source>
        <strain evidence="10 11">BLCC-M143</strain>
    </source>
</reference>
<dbReference type="PANTHER" id="PTHR43395">
    <property type="entry name" value="SENSOR HISTIDINE KINASE CHEA"/>
    <property type="match status" value="1"/>
</dbReference>
<comment type="catalytic activity">
    <reaction evidence="1">
        <text>ATP + protein L-histidine = ADP + protein N-phospho-L-histidine.</text>
        <dbReference type="EC" id="2.7.13.3"/>
    </reaction>
</comment>
<dbReference type="Proteomes" id="UP001232992">
    <property type="component" value="Unassembled WGS sequence"/>
</dbReference>
<dbReference type="Gene3D" id="3.30.565.10">
    <property type="entry name" value="Histidine kinase-like ATPase, C-terminal domain"/>
    <property type="match status" value="1"/>
</dbReference>
<dbReference type="InterPro" id="IPR003594">
    <property type="entry name" value="HATPase_dom"/>
</dbReference>
<dbReference type="EMBL" id="JAQOSQ010000051">
    <property type="protein sequence ID" value="MDJ1185797.1"/>
    <property type="molecule type" value="Genomic_DNA"/>
</dbReference>
<dbReference type="InterPro" id="IPR004358">
    <property type="entry name" value="Sig_transdc_His_kin-like_C"/>
</dbReference>
<keyword evidence="5" id="KW-0597">Phosphoprotein</keyword>
<feature type="domain" description="Histidine kinase" evidence="7">
    <location>
        <begin position="592"/>
        <end position="838"/>
    </location>
</feature>
<evidence type="ECO:0000256" key="3">
    <source>
        <dbReference type="ARBA" id="ARBA00022777"/>
    </source>
</evidence>
<dbReference type="InterPro" id="IPR037006">
    <property type="entry name" value="CheA-like_homodim_sf"/>
</dbReference>
<dbReference type="InterPro" id="IPR011006">
    <property type="entry name" value="CheY-like_superfamily"/>
</dbReference>
<dbReference type="PRINTS" id="PR00344">
    <property type="entry name" value="BCTRLSENSOR"/>
</dbReference>
<feature type="region of interest" description="Disordered" evidence="6">
    <location>
        <begin position="315"/>
        <end position="344"/>
    </location>
</feature>
<proteinExistence type="predicted"/>
<dbReference type="InterPro" id="IPR004105">
    <property type="entry name" value="CheA-like_dim"/>
</dbReference>
<dbReference type="SUPFAM" id="SSF52172">
    <property type="entry name" value="CheY-like"/>
    <property type="match status" value="1"/>
</dbReference>
<evidence type="ECO:0000259" key="9">
    <source>
        <dbReference type="PROSITE" id="PS50851"/>
    </source>
</evidence>
<dbReference type="Gene3D" id="2.30.30.40">
    <property type="entry name" value="SH3 Domains"/>
    <property type="match status" value="1"/>
</dbReference>